<gene>
    <name evidence="1" type="ORF">MHBO_003893</name>
</gene>
<feature type="non-terminal residue" evidence="1">
    <location>
        <position position="274"/>
    </location>
</feature>
<comment type="caution">
    <text evidence="1">The sequence shown here is derived from an EMBL/GenBank/DDBJ whole genome shotgun (WGS) entry which is preliminary data.</text>
</comment>
<evidence type="ECO:0000313" key="2">
    <source>
        <dbReference type="Proteomes" id="UP001439008"/>
    </source>
</evidence>
<organism evidence="1 2">
    <name type="scientific">Bonamia ostreae</name>
    <dbReference type="NCBI Taxonomy" id="126728"/>
    <lineage>
        <taxon>Eukaryota</taxon>
        <taxon>Sar</taxon>
        <taxon>Rhizaria</taxon>
        <taxon>Endomyxa</taxon>
        <taxon>Ascetosporea</taxon>
        <taxon>Haplosporida</taxon>
        <taxon>Bonamia</taxon>
    </lineage>
</organism>
<accession>A0ABV2ART6</accession>
<keyword evidence="2" id="KW-1185">Reference proteome</keyword>
<sequence length="274" mass="30980">MVTANGKIDRAHEKVIDEYGDKFHEETKDNGIILEKTIEGKTEKDTDLEEMSLDQICDLYVMSLNPDFENRMMKNNKYTEASVNKLMNHINEIVSDNPSLLEYAEDISKFYSWAYGEINPTYQQMYYTDMPYSEGYSPDVIIGNKQDALNSDDYNSNSNVLGRNAIAKRIHNSEIGLKEGTTKKVSDYKDQMLFFASFGKTIQDINSILSNPKVAGAIKQQKGTNLYSLLTKHLNDIASDGTNIERMLSDKLIDRLWTNAVGASLGINPKLIVT</sequence>
<dbReference type="EMBL" id="JBDODL010002706">
    <property type="protein sequence ID" value="MES1922385.1"/>
    <property type="molecule type" value="Genomic_DNA"/>
</dbReference>
<evidence type="ECO:0000313" key="1">
    <source>
        <dbReference type="EMBL" id="MES1922385.1"/>
    </source>
</evidence>
<proteinExistence type="predicted"/>
<name>A0ABV2ART6_9EUKA</name>
<reference evidence="1 2" key="1">
    <citation type="journal article" date="2024" name="BMC Biol.">
        <title>Comparative genomics of Ascetosporea gives new insight into the evolutionary basis for animal parasitism in Rhizaria.</title>
        <authorList>
            <person name="Hiltunen Thoren M."/>
            <person name="Onut-Brannstrom I."/>
            <person name="Alfjorden A."/>
            <person name="Peckova H."/>
            <person name="Swords F."/>
            <person name="Hooper C."/>
            <person name="Holzer A.S."/>
            <person name="Bass D."/>
            <person name="Burki F."/>
        </authorList>
    </citation>
    <scope>NUCLEOTIDE SEQUENCE [LARGE SCALE GENOMIC DNA]</scope>
    <source>
        <strain evidence="1">20-A016</strain>
    </source>
</reference>
<dbReference type="Proteomes" id="UP001439008">
    <property type="component" value="Unassembled WGS sequence"/>
</dbReference>
<protein>
    <submittedName>
        <fullName evidence="1">Uncharacterized protein</fullName>
    </submittedName>
</protein>